<keyword evidence="1" id="KW-0805">Transcription regulation</keyword>
<dbReference type="Proteomes" id="UP000643610">
    <property type="component" value="Unassembled WGS sequence"/>
</dbReference>
<dbReference type="InterPro" id="IPR014710">
    <property type="entry name" value="RmlC-like_jellyroll"/>
</dbReference>
<dbReference type="InterPro" id="IPR012318">
    <property type="entry name" value="HTH_CRP"/>
</dbReference>
<evidence type="ECO:0000259" key="5">
    <source>
        <dbReference type="PROSITE" id="PS51063"/>
    </source>
</evidence>
<dbReference type="Gene3D" id="1.10.10.10">
    <property type="entry name" value="Winged helix-like DNA-binding domain superfamily/Winged helix DNA-binding domain"/>
    <property type="match status" value="1"/>
</dbReference>
<keyword evidence="3" id="KW-0804">Transcription</keyword>
<feature type="domain" description="Cyclic nucleotide-binding" evidence="4">
    <location>
        <begin position="15"/>
        <end position="135"/>
    </location>
</feature>
<protein>
    <submittedName>
        <fullName evidence="6">Crp/Fnr family transcriptional regulator</fullName>
    </submittedName>
</protein>
<evidence type="ECO:0000256" key="3">
    <source>
        <dbReference type="ARBA" id="ARBA00023163"/>
    </source>
</evidence>
<sequence>MSKINLDGLLSNQALFRHISPFELESLKKEVVKLELDKGLSLFQKGDTADACFILVYGLMKLAIPSSNGSDKIVELIRPGQCFGEAMLFLEEPYPFYAESLEPSLLLRLPRNALFKLLDQSPTIARQMMTGLSHRLLGFIRSVERQSSHNAMQRVVDYLVQVAVTQDSNDIRLELKKNVVASLLNLTPETFSRMLHHLSELDLIRVSASRIYIHCLTALKAYASSSAVQDAGAAKTQVRTLAHRVPNELGEGQGLSLSSTSSFG</sequence>
<evidence type="ECO:0000256" key="2">
    <source>
        <dbReference type="ARBA" id="ARBA00023125"/>
    </source>
</evidence>
<dbReference type="Gene3D" id="2.60.120.10">
    <property type="entry name" value="Jelly Rolls"/>
    <property type="match status" value="1"/>
</dbReference>
<comment type="caution">
    <text evidence="6">The sequence shown here is derived from an EMBL/GenBank/DDBJ whole genome shotgun (WGS) entry which is preliminary data.</text>
</comment>
<gene>
    <name evidence="6" type="ORF">H8K33_07480</name>
</gene>
<dbReference type="InterPro" id="IPR050397">
    <property type="entry name" value="Env_Response_Regulators"/>
</dbReference>
<feature type="domain" description="HTH crp-type" evidence="5">
    <location>
        <begin position="149"/>
        <end position="217"/>
    </location>
</feature>
<dbReference type="PANTHER" id="PTHR24567:SF28">
    <property type="entry name" value="LISTERIOLYSIN REGULATORY PROTEIN"/>
    <property type="match status" value="1"/>
</dbReference>
<dbReference type="CDD" id="cd00038">
    <property type="entry name" value="CAP_ED"/>
    <property type="match status" value="1"/>
</dbReference>
<keyword evidence="2" id="KW-0238">DNA-binding</keyword>
<dbReference type="Pfam" id="PF13545">
    <property type="entry name" value="HTH_Crp_2"/>
    <property type="match status" value="1"/>
</dbReference>
<dbReference type="SMART" id="SM00100">
    <property type="entry name" value="cNMP"/>
    <property type="match status" value="1"/>
</dbReference>
<dbReference type="RefSeq" id="WP_186890349.1">
    <property type="nucleotide sequence ID" value="NZ_JACOFU010000002.1"/>
</dbReference>
<evidence type="ECO:0000313" key="7">
    <source>
        <dbReference type="Proteomes" id="UP000643610"/>
    </source>
</evidence>
<dbReference type="InterPro" id="IPR036388">
    <property type="entry name" value="WH-like_DNA-bd_sf"/>
</dbReference>
<evidence type="ECO:0000259" key="4">
    <source>
        <dbReference type="PROSITE" id="PS50042"/>
    </source>
</evidence>
<dbReference type="SUPFAM" id="SSF46785">
    <property type="entry name" value="Winged helix' DNA-binding domain"/>
    <property type="match status" value="1"/>
</dbReference>
<keyword evidence="7" id="KW-1185">Reference proteome</keyword>
<dbReference type="SUPFAM" id="SSF51206">
    <property type="entry name" value="cAMP-binding domain-like"/>
    <property type="match status" value="1"/>
</dbReference>
<dbReference type="InterPro" id="IPR036390">
    <property type="entry name" value="WH_DNA-bd_sf"/>
</dbReference>
<evidence type="ECO:0000313" key="6">
    <source>
        <dbReference type="EMBL" id="MBC3831345.1"/>
    </source>
</evidence>
<reference evidence="6 7" key="1">
    <citation type="submission" date="2020-08" db="EMBL/GenBank/DDBJ databases">
        <title>Novel species isolated from subtropical streams in China.</title>
        <authorList>
            <person name="Lu H."/>
        </authorList>
    </citation>
    <scope>NUCLEOTIDE SEQUENCE [LARGE SCALE GENOMIC DNA]</scope>
    <source>
        <strain evidence="6 7">KCTC 52442</strain>
    </source>
</reference>
<evidence type="ECO:0000256" key="1">
    <source>
        <dbReference type="ARBA" id="ARBA00023015"/>
    </source>
</evidence>
<dbReference type="SMART" id="SM00419">
    <property type="entry name" value="HTH_CRP"/>
    <property type="match status" value="1"/>
</dbReference>
<dbReference type="EMBL" id="JACOFU010000002">
    <property type="protein sequence ID" value="MBC3831345.1"/>
    <property type="molecule type" value="Genomic_DNA"/>
</dbReference>
<accession>A0ABR6XPA6</accession>
<dbReference type="PROSITE" id="PS51063">
    <property type="entry name" value="HTH_CRP_2"/>
    <property type="match status" value="1"/>
</dbReference>
<dbReference type="InterPro" id="IPR018490">
    <property type="entry name" value="cNMP-bd_dom_sf"/>
</dbReference>
<organism evidence="6 7">
    <name type="scientific">Undibacterium amnicola</name>
    <dbReference type="NCBI Taxonomy" id="1834038"/>
    <lineage>
        <taxon>Bacteria</taxon>
        <taxon>Pseudomonadati</taxon>
        <taxon>Pseudomonadota</taxon>
        <taxon>Betaproteobacteria</taxon>
        <taxon>Burkholderiales</taxon>
        <taxon>Oxalobacteraceae</taxon>
        <taxon>Undibacterium</taxon>
    </lineage>
</organism>
<dbReference type="PANTHER" id="PTHR24567">
    <property type="entry name" value="CRP FAMILY TRANSCRIPTIONAL REGULATORY PROTEIN"/>
    <property type="match status" value="1"/>
</dbReference>
<dbReference type="PROSITE" id="PS50042">
    <property type="entry name" value="CNMP_BINDING_3"/>
    <property type="match status" value="1"/>
</dbReference>
<dbReference type="Pfam" id="PF00027">
    <property type="entry name" value="cNMP_binding"/>
    <property type="match status" value="1"/>
</dbReference>
<name>A0ABR6XPA6_9BURK</name>
<dbReference type="InterPro" id="IPR000595">
    <property type="entry name" value="cNMP-bd_dom"/>
</dbReference>
<proteinExistence type="predicted"/>